<dbReference type="SUPFAM" id="SSF51445">
    <property type="entry name" value="(Trans)glycosidases"/>
    <property type="match status" value="1"/>
</dbReference>
<comment type="catalytic activity">
    <reaction evidence="1">
        <text>Hydrolysis of terminal non-reducing N-acetyl-D-hexosamine residues in N-acetyl-beta-D-hexosaminides.</text>
        <dbReference type="EC" id="3.2.1.52"/>
    </reaction>
</comment>
<comment type="caution">
    <text evidence="7">The sequence shown here is derived from an EMBL/GenBank/DDBJ whole genome shotgun (WGS) entry which is preliminary data.</text>
</comment>
<evidence type="ECO:0000259" key="6">
    <source>
        <dbReference type="Pfam" id="PF00933"/>
    </source>
</evidence>
<keyword evidence="4 7" id="KW-0378">Hydrolase</keyword>
<dbReference type="NCBIfam" id="NF003740">
    <property type="entry name" value="PRK05337.1"/>
    <property type="match status" value="1"/>
</dbReference>
<sequence>MKACLITDIETHSLSEDERTWLSHSYLAGIILFTRHFESKTQLKTLISEIKAINPKLLITVDHEGGRVQRFRDGFTRVPAMGRLGKLYQEDSARANQLAFDSAVVLCCELLDIGIDLTYAPVLDIDYQRNQVVGDRGFAHTKEAIVDLASHFIDGVKSIGFPSVAKHFPGHGWVTQDSHVSCPVDERSFEEIKSNDLWVFDHLMPKIDWIMPAHVVYERVDEQPAGFSKHWVTNILRNDMGFQGPVVSDDLSMEGAAQTGGYASRAKAALDAGCNVMLACNSSVAPKEILEFLSHSEYERLDLSEYQSKPQKMILDMPVYQQALARIMEFNHEL</sequence>
<evidence type="ECO:0000256" key="1">
    <source>
        <dbReference type="ARBA" id="ARBA00001231"/>
    </source>
</evidence>
<dbReference type="EMBL" id="AAQH01000002">
    <property type="protein sequence ID" value="EAT13235.1"/>
    <property type="molecule type" value="Genomic_DNA"/>
</dbReference>
<keyword evidence="8" id="KW-1185">Reference proteome</keyword>
<dbReference type="InterPro" id="IPR050226">
    <property type="entry name" value="NagZ_Beta-hexosaminidase"/>
</dbReference>
<proteinExistence type="inferred from homology"/>
<dbReference type="AlphaFoldDB" id="Q1N543"/>
<reference evidence="7 8" key="1">
    <citation type="submission" date="2006-03" db="EMBL/GenBank/DDBJ databases">
        <authorList>
            <person name="Pinhassi J."/>
            <person name="Pedros-Alio C."/>
            <person name="Ferriera S."/>
            <person name="Johnson J."/>
            <person name="Kravitz S."/>
            <person name="Halpern A."/>
            <person name="Remington K."/>
            <person name="Beeson K."/>
            <person name="Tran B."/>
            <person name="Rogers Y.-H."/>
            <person name="Friedman R."/>
            <person name="Venter J.C."/>
        </authorList>
    </citation>
    <scope>NUCLEOTIDE SEQUENCE [LARGE SCALE GENOMIC DNA]</scope>
    <source>
        <strain evidence="7 8">RED65</strain>
    </source>
</reference>
<evidence type="ECO:0000313" key="7">
    <source>
        <dbReference type="EMBL" id="EAT13235.1"/>
    </source>
</evidence>
<dbReference type="GO" id="GO:0004563">
    <property type="term" value="F:beta-N-acetylhexosaminidase activity"/>
    <property type="evidence" value="ECO:0007669"/>
    <property type="project" value="UniProtKB-EC"/>
</dbReference>
<evidence type="ECO:0000256" key="3">
    <source>
        <dbReference type="ARBA" id="ARBA00012663"/>
    </source>
</evidence>
<dbReference type="InterPro" id="IPR001764">
    <property type="entry name" value="Glyco_hydro_3_N"/>
</dbReference>
<dbReference type="STRING" id="207949.RED65_00705"/>
<dbReference type="OrthoDB" id="9786661at2"/>
<keyword evidence="5" id="KW-0326">Glycosidase</keyword>
<gene>
    <name evidence="7" type="ORF">RED65_00705</name>
</gene>
<dbReference type="InterPro" id="IPR036962">
    <property type="entry name" value="Glyco_hydro_3_N_sf"/>
</dbReference>
<dbReference type="GO" id="GO:0009254">
    <property type="term" value="P:peptidoglycan turnover"/>
    <property type="evidence" value="ECO:0007669"/>
    <property type="project" value="TreeGrafter"/>
</dbReference>
<dbReference type="EC" id="3.2.1.52" evidence="3"/>
<dbReference type="PANTHER" id="PTHR30480:SF13">
    <property type="entry name" value="BETA-HEXOSAMINIDASE"/>
    <property type="match status" value="1"/>
</dbReference>
<comment type="similarity">
    <text evidence="2">Belongs to the glycosyl hydrolase 3 family.</text>
</comment>
<dbReference type="PANTHER" id="PTHR30480">
    <property type="entry name" value="BETA-HEXOSAMINIDASE-RELATED"/>
    <property type="match status" value="1"/>
</dbReference>
<name>Q1N543_9GAMM</name>
<evidence type="ECO:0000256" key="2">
    <source>
        <dbReference type="ARBA" id="ARBA00005336"/>
    </source>
</evidence>
<organism evidence="7 8">
    <name type="scientific">Bermanella marisrubri</name>
    <dbReference type="NCBI Taxonomy" id="207949"/>
    <lineage>
        <taxon>Bacteria</taxon>
        <taxon>Pseudomonadati</taxon>
        <taxon>Pseudomonadota</taxon>
        <taxon>Gammaproteobacteria</taxon>
        <taxon>Oceanospirillales</taxon>
        <taxon>Oceanospirillaceae</taxon>
        <taxon>Bermanella</taxon>
    </lineage>
</organism>
<evidence type="ECO:0000256" key="5">
    <source>
        <dbReference type="ARBA" id="ARBA00023295"/>
    </source>
</evidence>
<dbReference type="Gene3D" id="3.20.20.300">
    <property type="entry name" value="Glycoside hydrolase, family 3, N-terminal domain"/>
    <property type="match status" value="1"/>
</dbReference>
<feature type="domain" description="Glycoside hydrolase family 3 N-terminal" evidence="6">
    <location>
        <begin position="14"/>
        <end position="293"/>
    </location>
</feature>
<dbReference type="Pfam" id="PF00933">
    <property type="entry name" value="Glyco_hydro_3"/>
    <property type="match status" value="1"/>
</dbReference>
<dbReference type="HOGENOM" id="CLU_008392_0_0_6"/>
<evidence type="ECO:0000256" key="4">
    <source>
        <dbReference type="ARBA" id="ARBA00022801"/>
    </source>
</evidence>
<accession>Q1N543</accession>
<dbReference type="Proteomes" id="UP000004263">
    <property type="component" value="Unassembled WGS sequence"/>
</dbReference>
<dbReference type="InterPro" id="IPR017853">
    <property type="entry name" value="GH"/>
</dbReference>
<dbReference type="GO" id="GO:0005975">
    <property type="term" value="P:carbohydrate metabolic process"/>
    <property type="evidence" value="ECO:0007669"/>
    <property type="project" value="InterPro"/>
</dbReference>
<dbReference type="RefSeq" id="WP_007017619.1">
    <property type="nucleotide sequence ID" value="NZ_CH724114.1"/>
</dbReference>
<evidence type="ECO:0000313" key="8">
    <source>
        <dbReference type="Proteomes" id="UP000004263"/>
    </source>
</evidence>
<protein>
    <recommendedName>
        <fullName evidence="3">beta-N-acetylhexosaminidase</fullName>
        <ecNumber evidence="3">3.2.1.52</ecNumber>
    </recommendedName>
</protein>